<feature type="region of interest" description="Disordered" evidence="1">
    <location>
        <begin position="11"/>
        <end position="50"/>
    </location>
</feature>
<comment type="caution">
    <text evidence="2">The sequence shown here is derived from an EMBL/GenBank/DDBJ whole genome shotgun (WGS) entry which is preliminary data.</text>
</comment>
<accession>A0AAW2TLD6</accession>
<protein>
    <submittedName>
        <fullName evidence="2">Uncharacterized protein</fullName>
    </submittedName>
</protein>
<reference evidence="2" key="1">
    <citation type="submission" date="2020-06" db="EMBL/GenBank/DDBJ databases">
        <authorList>
            <person name="Li T."/>
            <person name="Hu X."/>
            <person name="Zhang T."/>
            <person name="Song X."/>
            <person name="Zhang H."/>
            <person name="Dai N."/>
            <person name="Sheng W."/>
            <person name="Hou X."/>
            <person name="Wei L."/>
        </authorList>
    </citation>
    <scope>NUCLEOTIDE SEQUENCE</scope>
    <source>
        <strain evidence="2">KEN1</strain>
        <tissue evidence="2">Leaf</tissue>
    </source>
</reference>
<name>A0AAW2TLD6_9LAMI</name>
<dbReference type="EMBL" id="JACGWN010000014">
    <property type="protein sequence ID" value="KAL0405329.1"/>
    <property type="molecule type" value="Genomic_DNA"/>
</dbReference>
<dbReference type="AlphaFoldDB" id="A0AAW2TLD6"/>
<evidence type="ECO:0000256" key="1">
    <source>
        <dbReference type="SAM" id="MobiDB-lite"/>
    </source>
</evidence>
<proteinExistence type="predicted"/>
<gene>
    <name evidence="2" type="ORF">Slati_3846800</name>
</gene>
<evidence type="ECO:0000313" key="2">
    <source>
        <dbReference type="EMBL" id="KAL0405329.1"/>
    </source>
</evidence>
<sequence>MEAVGGVPLHLFNIPPSIPTEGMGSGRQEARCGRPPGWVTRGRSRKRSRGNQIIEMDGDSIHGAKWRMHLVDDASDSISAKTAE</sequence>
<reference evidence="2" key="2">
    <citation type="journal article" date="2024" name="Plant">
        <title>Genomic evolution and insights into agronomic trait innovations of Sesamum species.</title>
        <authorList>
            <person name="Miao H."/>
            <person name="Wang L."/>
            <person name="Qu L."/>
            <person name="Liu H."/>
            <person name="Sun Y."/>
            <person name="Le M."/>
            <person name="Wang Q."/>
            <person name="Wei S."/>
            <person name="Zheng Y."/>
            <person name="Lin W."/>
            <person name="Duan Y."/>
            <person name="Cao H."/>
            <person name="Xiong S."/>
            <person name="Wang X."/>
            <person name="Wei L."/>
            <person name="Li C."/>
            <person name="Ma Q."/>
            <person name="Ju M."/>
            <person name="Zhao R."/>
            <person name="Li G."/>
            <person name="Mu C."/>
            <person name="Tian Q."/>
            <person name="Mei H."/>
            <person name="Zhang T."/>
            <person name="Gao T."/>
            <person name="Zhang H."/>
        </authorList>
    </citation>
    <scope>NUCLEOTIDE SEQUENCE</scope>
    <source>
        <strain evidence="2">KEN1</strain>
    </source>
</reference>
<organism evidence="2">
    <name type="scientific">Sesamum latifolium</name>
    <dbReference type="NCBI Taxonomy" id="2727402"/>
    <lineage>
        <taxon>Eukaryota</taxon>
        <taxon>Viridiplantae</taxon>
        <taxon>Streptophyta</taxon>
        <taxon>Embryophyta</taxon>
        <taxon>Tracheophyta</taxon>
        <taxon>Spermatophyta</taxon>
        <taxon>Magnoliopsida</taxon>
        <taxon>eudicotyledons</taxon>
        <taxon>Gunneridae</taxon>
        <taxon>Pentapetalae</taxon>
        <taxon>asterids</taxon>
        <taxon>lamiids</taxon>
        <taxon>Lamiales</taxon>
        <taxon>Pedaliaceae</taxon>
        <taxon>Sesamum</taxon>
    </lineage>
</organism>